<name>A0A516G7L4_9MICO</name>
<dbReference type="RefSeq" id="WP_143782130.1">
    <property type="nucleotide sequence ID" value="NZ_CP041616.1"/>
</dbReference>
<reference evidence="1 2" key="1">
    <citation type="submission" date="2019-07" db="EMBL/GenBank/DDBJ databases">
        <title>complete genome sequencing of Ornithinimicrobium sp. H23M54.</title>
        <authorList>
            <person name="Bae J.-W."/>
            <person name="Lee S.-Y."/>
        </authorList>
    </citation>
    <scope>NUCLEOTIDE SEQUENCE [LARGE SCALE GENOMIC DNA]</scope>
    <source>
        <strain evidence="1 2">H23M54</strain>
    </source>
</reference>
<dbReference type="SUPFAM" id="SSF51735">
    <property type="entry name" value="NAD(P)-binding Rossmann-fold domains"/>
    <property type="match status" value="1"/>
</dbReference>
<accession>A0A516G7L4</accession>
<dbReference type="Proteomes" id="UP000315395">
    <property type="component" value="Chromosome"/>
</dbReference>
<dbReference type="Gene3D" id="3.40.50.720">
    <property type="entry name" value="NAD(P)-binding Rossmann-like Domain"/>
    <property type="match status" value="1"/>
</dbReference>
<gene>
    <name evidence="1" type="ORF">FNH13_03255</name>
</gene>
<sequence length="340" mass="36042">MPDTALLLGGTGTLRRTAELLAMDGWQVTVTGRDASATPQHWAGLGIRMVVADRSDAQATSALVGDGVGLLVDGQCYTPQQAQELARWSRRCASTVMLSAKAVYADRHGRHLNSPEAPDWEGAVAEGQPTMAYAGQEFRSAEGYGANKAEAERVLRSEGQRVSVLRPSKIHGAGVRQPRLWGVLARVLAGRTAMPVVRGGVVESTTSTEALARTVLACAGRPGERVLNVADGDPRPARELLREAAELAGGDLELVEVDGGHCAESVGRLPWTLDMVLDTAAARTLGVPVTSFADGAVAELDWLRSLARREPDGTWALPGWLDVEGPDLAAEDACLSAWPR</sequence>
<evidence type="ECO:0000313" key="2">
    <source>
        <dbReference type="Proteomes" id="UP000315395"/>
    </source>
</evidence>
<organism evidence="1 2">
    <name type="scientific">Ornithinimicrobium ciconiae</name>
    <dbReference type="NCBI Taxonomy" id="2594265"/>
    <lineage>
        <taxon>Bacteria</taxon>
        <taxon>Bacillati</taxon>
        <taxon>Actinomycetota</taxon>
        <taxon>Actinomycetes</taxon>
        <taxon>Micrococcales</taxon>
        <taxon>Ornithinimicrobiaceae</taxon>
        <taxon>Ornithinimicrobium</taxon>
    </lineage>
</organism>
<protein>
    <submittedName>
        <fullName evidence="1">Reductase</fullName>
    </submittedName>
</protein>
<proteinExistence type="predicted"/>
<keyword evidence="2" id="KW-1185">Reference proteome</keyword>
<dbReference type="EMBL" id="CP041616">
    <property type="protein sequence ID" value="QDO87472.1"/>
    <property type="molecule type" value="Genomic_DNA"/>
</dbReference>
<evidence type="ECO:0000313" key="1">
    <source>
        <dbReference type="EMBL" id="QDO87472.1"/>
    </source>
</evidence>
<dbReference type="OrthoDB" id="4820988at2"/>
<dbReference type="InterPro" id="IPR036291">
    <property type="entry name" value="NAD(P)-bd_dom_sf"/>
</dbReference>
<dbReference type="KEGG" id="orz:FNH13_03255"/>
<dbReference type="AlphaFoldDB" id="A0A516G7L4"/>